<dbReference type="SUPFAM" id="SSF52172">
    <property type="entry name" value="CheY-like"/>
    <property type="match status" value="2"/>
</dbReference>
<evidence type="ECO:0000256" key="2">
    <source>
        <dbReference type="PROSITE-ProRule" id="PRU00169"/>
    </source>
</evidence>
<dbReference type="InterPro" id="IPR050595">
    <property type="entry name" value="Bact_response_regulator"/>
</dbReference>
<evidence type="ECO:0000313" key="4">
    <source>
        <dbReference type="EMBL" id="OGY72433.1"/>
    </source>
</evidence>
<dbReference type="Gene3D" id="3.40.50.2300">
    <property type="match status" value="2"/>
</dbReference>
<evidence type="ECO:0000313" key="5">
    <source>
        <dbReference type="Proteomes" id="UP000178315"/>
    </source>
</evidence>
<dbReference type="PROSITE" id="PS50110">
    <property type="entry name" value="RESPONSE_REGULATORY"/>
    <property type="match status" value="2"/>
</dbReference>
<organism evidence="4 5">
    <name type="scientific">Candidatus Jacksonbacteria bacterium RIFCSPLOWO2_02_FULL_44_20</name>
    <dbReference type="NCBI Taxonomy" id="1798460"/>
    <lineage>
        <taxon>Bacteria</taxon>
        <taxon>Candidatus Jacksoniibacteriota</taxon>
    </lineage>
</organism>
<feature type="domain" description="Response regulatory" evidence="3">
    <location>
        <begin position="130"/>
        <end position="248"/>
    </location>
</feature>
<protein>
    <recommendedName>
        <fullName evidence="3">Response regulatory domain-containing protein</fullName>
    </recommendedName>
</protein>
<accession>A0A1G2A6A8</accession>
<proteinExistence type="predicted"/>
<dbReference type="AlphaFoldDB" id="A0A1G2A6A8"/>
<dbReference type="Proteomes" id="UP000178315">
    <property type="component" value="Unassembled WGS sequence"/>
</dbReference>
<comment type="caution">
    <text evidence="4">The sequence shown here is derived from an EMBL/GenBank/DDBJ whole genome shotgun (WGS) entry which is preliminary data.</text>
</comment>
<keyword evidence="1 2" id="KW-0597">Phosphoprotein</keyword>
<dbReference type="PANTHER" id="PTHR44591:SF3">
    <property type="entry name" value="RESPONSE REGULATORY DOMAIN-CONTAINING PROTEIN"/>
    <property type="match status" value="1"/>
</dbReference>
<feature type="modified residue" description="4-aspartylphosphate" evidence="2">
    <location>
        <position position="54"/>
    </location>
</feature>
<dbReference type="GO" id="GO:0000160">
    <property type="term" value="P:phosphorelay signal transduction system"/>
    <property type="evidence" value="ECO:0007669"/>
    <property type="project" value="InterPro"/>
</dbReference>
<feature type="modified residue" description="4-aspartylphosphate" evidence="2">
    <location>
        <position position="179"/>
    </location>
</feature>
<dbReference type="InterPro" id="IPR001789">
    <property type="entry name" value="Sig_transdc_resp-reg_receiver"/>
</dbReference>
<dbReference type="EMBL" id="MHJU01000035">
    <property type="protein sequence ID" value="OGY72433.1"/>
    <property type="molecule type" value="Genomic_DNA"/>
</dbReference>
<reference evidence="4 5" key="1">
    <citation type="journal article" date="2016" name="Nat. Commun.">
        <title>Thousands of microbial genomes shed light on interconnected biogeochemical processes in an aquifer system.</title>
        <authorList>
            <person name="Anantharaman K."/>
            <person name="Brown C.T."/>
            <person name="Hug L.A."/>
            <person name="Sharon I."/>
            <person name="Castelle C.J."/>
            <person name="Probst A.J."/>
            <person name="Thomas B.C."/>
            <person name="Singh A."/>
            <person name="Wilkins M.J."/>
            <person name="Karaoz U."/>
            <person name="Brodie E.L."/>
            <person name="Williams K.H."/>
            <person name="Hubbard S.S."/>
            <person name="Banfield J.F."/>
        </authorList>
    </citation>
    <scope>NUCLEOTIDE SEQUENCE [LARGE SCALE GENOMIC DNA]</scope>
</reference>
<gene>
    <name evidence="4" type="ORF">A3H61_05240</name>
</gene>
<dbReference type="PANTHER" id="PTHR44591">
    <property type="entry name" value="STRESS RESPONSE REGULATOR PROTEIN 1"/>
    <property type="match status" value="1"/>
</dbReference>
<name>A0A1G2A6A8_9BACT</name>
<evidence type="ECO:0000256" key="1">
    <source>
        <dbReference type="ARBA" id="ARBA00022553"/>
    </source>
</evidence>
<dbReference type="InterPro" id="IPR011006">
    <property type="entry name" value="CheY-like_superfamily"/>
</dbReference>
<sequence length="251" mass="28099">MNKRTILIIEDEEQLILALKLKLEKDGFVVETADDGALGMAKAESIKPDIILLDLLLPKVKGEEILLYLKKHPDLKKIPVIIISNSGQPVEIKQLLANGADDYLVKADFTIDDILERIYNSLAKLEGRPDVLVAEDETFLRTVLAKKLRLIGFRVITTMDGDITLKTILQMKPKVVLLDLLMPGLSGIEVLSMLSRDSSYDRSGTRVIILSNYSGKEHEPIIKEMTVGYFIKSNFDIDDIVVKVKELLSNP</sequence>
<feature type="domain" description="Response regulatory" evidence="3">
    <location>
        <begin position="5"/>
        <end position="121"/>
    </location>
</feature>
<evidence type="ECO:0000259" key="3">
    <source>
        <dbReference type="PROSITE" id="PS50110"/>
    </source>
</evidence>
<dbReference type="SMART" id="SM00448">
    <property type="entry name" value="REC"/>
    <property type="match status" value="2"/>
</dbReference>
<dbReference type="CDD" id="cd00156">
    <property type="entry name" value="REC"/>
    <property type="match status" value="1"/>
</dbReference>
<dbReference type="Pfam" id="PF00072">
    <property type="entry name" value="Response_reg"/>
    <property type="match status" value="2"/>
</dbReference>